<dbReference type="AlphaFoldDB" id="A0A183I181"/>
<keyword evidence="2" id="KW-0812">Transmembrane</keyword>
<dbReference type="WBParaSite" id="OFLC_0001349401-mRNA-1">
    <property type="protein sequence ID" value="OFLC_0001349401-mRNA-1"/>
    <property type="gene ID" value="OFLC_0001349401"/>
</dbReference>
<evidence type="ECO:0000313" key="6">
    <source>
        <dbReference type="WBParaSite" id="OFLC_0001349401-mRNA-1"/>
    </source>
</evidence>
<reference evidence="6" key="1">
    <citation type="submission" date="2016-06" db="UniProtKB">
        <authorList>
            <consortium name="WormBaseParasite"/>
        </authorList>
    </citation>
    <scope>IDENTIFICATION</scope>
</reference>
<evidence type="ECO:0000256" key="2">
    <source>
        <dbReference type="SAM" id="Phobius"/>
    </source>
</evidence>
<evidence type="ECO:0000256" key="1">
    <source>
        <dbReference type="ARBA" id="ARBA00022737"/>
    </source>
</evidence>
<dbReference type="Proteomes" id="UP000267606">
    <property type="component" value="Unassembled WGS sequence"/>
</dbReference>
<dbReference type="STRING" id="387005.A0A183I181"/>
<dbReference type="EMBL" id="UZAJ01040230">
    <property type="protein sequence ID" value="VDP13899.1"/>
    <property type="molecule type" value="Genomic_DNA"/>
</dbReference>
<dbReference type="SMART" id="SM01088">
    <property type="entry name" value="Col_cuticle_N"/>
    <property type="match status" value="1"/>
</dbReference>
<dbReference type="Pfam" id="PF01484">
    <property type="entry name" value="Col_cuticle_N"/>
    <property type="match status" value="1"/>
</dbReference>
<gene>
    <name evidence="4" type="ORF">OFLC_LOCUS13493</name>
</gene>
<keyword evidence="2" id="KW-1133">Transmembrane helix</keyword>
<accession>A0A183I181</accession>
<feature type="transmembrane region" description="Helical" evidence="2">
    <location>
        <begin position="38"/>
        <end position="62"/>
    </location>
</feature>
<evidence type="ECO:0000313" key="5">
    <source>
        <dbReference type="Proteomes" id="UP000267606"/>
    </source>
</evidence>
<feature type="domain" description="Nematode cuticle collagen N-terminal" evidence="3">
    <location>
        <begin position="38"/>
        <end position="83"/>
    </location>
</feature>
<dbReference type="GO" id="GO:0042302">
    <property type="term" value="F:structural constituent of cuticle"/>
    <property type="evidence" value="ECO:0007669"/>
    <property type="project" value="InterPro"/>
</dbReference>
<evidence type="ECO:0000313" key="4">
    <source>
        <dbReference type="EMBL" id="VDP13899.1"/>
    </source>
</evidence>
<keyword evidence="2" id="KW-0472">Membrane</keyword>
<reference evidence="4 5" key="2">
    <citation type="submission" date="2018-11" db="EMBL/GenBank/DDBJ databases">
        <authorList>
            <consortium name="Pathogen Informatics"/>
        </authorList>
    </citation>
    <scope>NUCLEOTIDE SEQUENCE [LARGE SCALE GENOMIC DNA]</scope>
</reference>
<keyword evidence="1" id="KW-0677">Repeat</keyword>
<organism evidence="6">
    <name type="scientific">Onchocerca flexuosa</name>
    <dbReference type="NCBI Taxonomy" id="387005"/>
    <lineage>
        <taxon>Eukaryota</taxon>
        <taxon>Metazoa</taxon>
        <taxon>Ecdysozoa</taxon>
        <taxon>Nematoda</taxon>
        <taxon>Chromadorea</taxon>
        <taxon>Rhabditida</taxon>
        <taxon>Spirurina</taxon>
        <taxon>Spiruromorpha</taxon>
        <taxon>Filarioidea</taxon>
        <taxon>Onchocercidae</taxon>
        <taxon>Onchocerca</taxon>
    </lineage>
</organism>
<name>A0A183I181_9BILA</name>
<evidence type="ECO:0000259" key="3">
    <source>
        <dbReference type="SMART" id="SM01088"/>
    </source>
</evidence>
<sequence>MYYTKSENMNFILFPKASSINKRIKMIELQSRIKAYKLIGYSAFFFSFLAILSICITLPMVYNYVHHVRQKMISDIEFCKVSLSL</sequence>
<keyword evidence="5" id="KW-1185">Reference proteome</keyword>
<dbReference type="InterPro" id="IPR002486">
    <property type="entry name" value="Col_cuticle_N"/>
</dbReference>
<protein>
    <submittedName>
        <fullName evidence="6">Col_cuticle_N domain-containing protein</fullName>
    </submittedName>
</protein>
<proteinExistence type="predicted"/>